<dbReference type="Pfam" id="PF00041">
    <property type="entry name" value="fn3"/>
    <property type="match status" value="2"/>
</dbReference>
<dbReference type="EMBL" id="JAHCVK010000002">
    <property type="protein sequence ID" value="MBT0653166.1"/>
    <property type="molecule type" value="Genomic_DNA"/>
</dbReference>
<dbReference type="InterPro" id="IPR003961">
    <property type="entry name" value="FN3_dom"/>
</dbReference>
<dbReference type="InterPro" id="IPR050964">
    <property type="entry name" value="Striated_Muscle_Regulatory"/>
</dbReference>
<dbReference type="InterPro" id="IPR036116">
    <property type="entry name" value="FN3_sf"/>
</dbReference>
<protein>
    <submittedName>
        <fullName evidence="3">Fibronectin type III domain-containing protein</fullName>
    </submittedName>
</protein>
<organism evidence="3 4">
    <name type="scientific">Geomobilimonas luticola</name>
    <dbReference type="NCBI Taxonomy" id="1114878"/>
    <lineage>
        <taxon>Bacteria</taxon>
        <taxon>Pseudomonadati</taxon>
        <taxon>Thermodesulfobacteriota</taxon>
        <taxon>Desulfuromonadia</taxon>
        <taxon>Geobacterales</taxon>
        <taxon>Geobacteraceae</taxon>
        <taxon>Geomobilimonas</taxon>
    </lineage>
</organism>
<dbReference type="PANTHER" id="PTHR13817:SF155">
    <property type="entry name" value="IG-LIKE AND FIBRONECTIN TYPE-III DOMAIN-CONTAINING PROTEIN C25G4.10"/>
    <property type="match status" value="1"/>
</dbReference>
<dbReference type="PROSITE" id="PS50853">
    <property type="entry name" value="FN3"/>
    <property type="match status" value="4"/>
</dbReference>
<dbReference type="SUPFAM" id="SSF49265">
    <property type="entry name" value="Fibronectin type III"/>
    <property type="match status" value="3"/>
</dbReference>
<dbReference type="CDD" id="cd00063">
    <property type="entry name" value="FN3"/>
    <property type="match status" value="4"/>
</dbReference>
<dbReference type="Pfam" id="PF18914">
    <property type="entry name" value="DUF5666"/>
    <property type="match status" value="2"/>
</dbReference>
<dbReference type="SMART" id="SM00060">
    <property type="entry name" value="FN3"/>
    <property type="match status" value="4"/>
</dbReference>
<evidence type="ECO:0000313" key="4">
    <source>
        <dbReference type="Proteomes" id="UP000756860"/>
    </source>
</evidence>
<name>A0ABS5SCQ9_9BACT</name>
<evidence type="ECO:0000313" key="3">
    <source>
        <dbReference type="EMBL" id="MBT0653166.1"/>
    </source>
</evidence>
<dbReference type="InterPro" id="IPR036280">
    <property type="entry name" value="Multihaem_cyt_sf"/>
</dbReference>
<keyword evidence="1" id="KW-0677">Repeat</keyword>
<reference evidence="3 4" key="1">
    <citation type="submission" date="2021-05" db="EMBL/GenBank/DDBJ databases">
        <title>The draft genome of Geobacter luticola JCM 17780.</title>
        <authorList>
            <person name="Xu Z."/>
            <person name="Masuda Y."/>
            <person name="Itoh H."/>
            <person name="Senoo K."/>
        </authorList>
    </citation>
    <scope>NUCLEOTIDE SEQUENCE [LARGE SCALE GENOMIC DNA]</scope>
    <source>
        <strain evidence="3 4">JCM 17780</strain>
    </source>
</reference>
<gene>
    <name evidence="3" type="ORF">KI810_08875</name>
</gene>
<evidence type="ECO:0000259" key="2">
    <source>
        <dbReference type="PROSITE" id="PS50853"/>
    </source>
</evidence>
<proteinExistence type="predicted"/>
<sequence length="654" mass="65942">MRVMGQTVRFDSTTQFDDFPTMGTSSVVPGQMVQVSGFTNPDGTIRATLIERHMPDWTPSTTVELKGTIGAMNGSTLAIGDLTVDATGVTMPTGTGVGSFVKVEGKLAAFNSTTLKATSVSARRNGIEIDEKDGDRIEVEGYVRNLNGNRFMVGDTLVNAGTLSLAGIANGVKVEVKGTFLNGILIAREIEIEDGAAVPPPTTVPAAPVASAVGGVNQVTVSWNGVSGATSYNIYWSTTAGVTPATGTRITGVTSPYVHTGRTAGTTYYYVVTAVNSAGESAPSAQVSATPTSTPAVPAAPLGVSAVGGANQVTISWAAVAGATSYTIYWSTATGVTPATGTPIANATSPYVQTGLTAGTTYYYVVTAVNATGESAPSAQVSATTAPSAPLPPTAPTGVTATAVSPTQVNVAWSAVTGAVSYNIYWSTTAGVTPATGTLIANATSPYSHTGRTASTTYYYVVTAVNAAGESVPSAQASATTSATPLPPAAPTGVTAVGGTNQVTVSWATVTGATYNIYWSTTTGVTPATGTLIASVTSPFVHMGLTPSTTYYYVVTATVGSLTSAPSAQVSATTSAAPLVCGTCHAIPPATGQHAFHVTTLGYSCAICHGTGYSSTTVNTTLHLNGVVNVVSTIGFNPTTSTCATPGCHGSRAW</sequence>
<evidence type="ECO:0000256" key="1">
    <source>
        <dbReference type="ARBA" id="ARBA00022737"/>
    </source>
</evidence>
<feature type="domain" description="Fibronectin type-III" evidence="2">
    <location>
        <begin position="297"/>
        <end position="388"/>
    </location>
</feature>
<dbReference type="Gene3D" id="2.60.40.10">
    <property type="entry name" value="Immunoglobulins"/>
    <property type="match status" value="4"/>
</dbReference>
<keyword evidence="4" id="KW-1185">Reference proteome</keyword>
<feature type="domain" description="Fibronectin type-III" evidence="2">
    <location>
        <begin position="487"/>
        <end position="577"/>
    </location>
</feature>
<dbReference type="SUPFAM" id="SSF48695">
    <property type="entry name" value="Multiheme cytochromes"/>
    <property type="match status" value="1"/>
</dbReference>
<dbReference type="InterPro" id="IPR013783">
    <property type="entry name" value="Ig-like_fold"/>
</dbReference>
<feature type="domain" description="Fibronectin type-III" evidence="2">
    <location>
        <begin position="204"/>
        <end position="295"/>
    </location>
</feature>
<comment type="caution">
    <text evidence="3">The sequence shown here is derived from an EMBL/GenBank/DDBJ whole genome shotgun (WGS) entry which is preliminary data.</text>
</comment>
<feature type="domain" description="Fibronectin type-III" evidence="2">
    <location>
        <begin position="395"/>
        <end position="484"/>
    </location>
</feature>
<dbReference type="InterPro" id="IPR043724">
    <property type="entry name" value="DUF5666"/>
</dbReference>
<dbReference type="Proteomes" id="UP000756860">
    <property type="component" value="Unassembled WGS sequence"/>
</dbReference>
<dbReference type="PANTHER" id="PTHR13817">
    <property type="entry name" value="TITIN"/>
    <property type="match status" value="1"/>
</dbReference>
<accession>A0ABS5SCQ9</accession>